<sequence>MTSSRQRRVDMSAQRSSSSMDEFFIGSDRRLLIAEKSKTEEILPTTDSKESRIQTKTEVKTMDARKQYLGKIPRFLNSFEVSNDGSGTMANLTFMMSRVVQSQLPEFAPKQMYRALEDILERTEATMTVESFFVFHFQGGPVINCSFECATMSEFGVSMMPVEPPPDDLCALGPAPSVMNIDSIDAVSNYDFDPNEAPVNLLQVPSVLDLERLDNLNEPLGTAPSILNIDTISVYSHDEVQANNSELTDLTEKESKAKTTGLRQALARSRLREIAASVEITDQRSADSLRELSFLSMTDKLATKIINDVTKIISSKKKSKLGDILSKLKSSPAFTAKEAEKLFAKFLVKELNTKRVRIPLEHIEDHVSNHKDDFGSGLVQAVREEPVRVQKSSEEPYLLENQEAPHSSKNLPTVLTKNVEASEQMLFMPQEVGILSKSTIEHLDADVRLEKISRASREEEGSVEQNQEQELNIQPRSILKKNKTTNSEEDDSDPDWIDENPAERLELEKENLIGALEEIASTSSVPSILEALSTLKTTEEIKSEMQNLSEQNQNTLIKMQLLPSEIMKNMLDKSTWKNENVILKAHFFSPDKVHLKDNYARQLIVSIIQSVEKQILTANDSYAEPRSLPKRKKVSDRQTIFFDCSKLSLMPSRKKRNFHRRMPGFSD</sequence>
<accession>A0ABN7RZD9</accession>
<evidence type="ECO:0000313" key="3">
    <source>
        <dbReference type="EMBL" id="CAG5085713.1"/>
    </source>
</evidence>
<reference evidence="3 4" key="1">
    <citation type="submission" date="2021-04" db="EMBL/GenBank/DDBJ databases">
        <authorList>
            <person name="Bliznina A."/>
        </authorList>
    </citation>
    <scope>NUCLEOTIDE SEQUENCE [LARGE SCALE GENOMIC DNA]</scope>
</reference>
<organism evidence="3 4">
    <name type="scientific">Oikopleura dioica</name>
    <name type="common">Tunicate</name>
    <dbReference type="NCBI Taxonomy" id="34765"/>
    <lineage>
        <taxon>Eukaryota</taxon>
        <taxon>Metazoa</taxon>
        <taxon>Chordata</taxon>
        <taxon>Tunicata</taxon>
        <taxon>Appendicularia</taxon>
        <taxon>Copelata</taxon>
        <taxon>Oikopleuridae</taxon>
        <taxon>Oikopleura</taxon>
    </lineage>
</organism>
<protein>
    <submittedName>
        <fullName evidence="3">Oidioi.mRNA.OKI2018_I69.PAR.g10975.t2.cds</fullName>
    </submittedName>
</protein>
<evidence type="ECO:0000313" key="4">
    <source>
        <dbReference type="Proteomes" id="UP001158576"/>
    </source>
</evidence>
<evidence type="ECO:0000256" key="2">
    <source>
        <dbReference type="SAM" id="MobiDB-lite"/>
    </source>
</evidence>
<keyword evidence="4" id="KW-1185">Reference proteome</keyword>
<dbReference type="EMBL" id="OU015568">
    <property type="protein sequence ID" value="CAG5085713.1"/>
    <property type="molecule type" value="Genomic_DNA"/>
</dbReference>
<evidence type="ECO:0000256" key="1">
    <source>
        <dbReference type="SAM" id="Coils"/>
    </source>
</evidence>
<feature type="compositionally biased region" description="Polar residues" evidence="2">
    <location>
        <begin position="463"/>
        <end position="475"/>
    </location>
</feature>
<feature type="region of interest" description="Disordered" evidence="2">
    <location>
        <begin position="456"/>
        <end position="498"/>
    </location>
</feature>
<gene>
    <name evidence="3" type="ORF">OKIOD_LOCUS2533</name>
</gene>
<feature type="region of interest" description="Disordered" evidence="2">
    <location>
        <begin position="388"/>
        <end position="409"/>
    </location>
</feature>
<proteinExistence type="predicted"/>
<name>A0ABN7RZD9_OIKDI</name>
<keyword evidence="1" id="KW-0175">Coiled coil</keyword>
<feature type="coiled-coil region" evidence="1">
    <location>
        <begin position="502"/>
        <end position="558"/>
    </location>
</feature>
<dbReference type="Proteomes" id="UP001158576">
    <property type="component" value="Chromosome PAR"/>
</dbReference>
<feature type="compositionally biased region" description="Acidic residues" evidence="2">
    <location>
        <begin position="487"/>
        <end position="498"/>
    </location>
</feature>